<dbReference type="InterPro" id="IPR031160">
    <property type="entry name" value="F_BAR_dom"/>
</dbReference>
<dbReference type="Pfam" id="PF00611">
    <property type="entry name" value="FCH"/>
    <property type="match status" value="1"/>
</dbReference>
<evidence type="ECO:0000313" key="12">
    <source>
        <dbReference type="EMBL" id="KAK3108067.1"/>
    </source>
</evidence>
<dbReference type="InterPro" id="IPR036028">
    <property type="entry name" value="SH3-like_dom_sf"/>
</dbReference>
<dbReference type="PROSITE" id="PS51741">
    <property type="entry name" value="F_BAR"/>
    <property type="match status" value="1"/>
</dbReference>
<evidence type="ECO:0000259" key="11">
    <source>
        <dbReference type="PROSITE" id="PS51741"/>
    </source>
</evidence>
<feature type="compositionally biased region" description="Basic and acidic residues" evidence="9">
    <location>
        <begin position="1"/>
        <end position="15"/>
    </location>
</feature>
<dbReference type="PRINTS" id="PR00499">
    <property type="entry name" value="P67PHOX"/>
</dbReference>
<evidence type="ECO:0000256" key="5">
    <source>
        <dbReference type="ARBA" id="ARBA00023054"/>
    </source>
</evidence>
<dbReference type="SMART" id="SM00055">
    <property type="entry name" value="FCH"/>
    <property type="match status" value="1"/>
</dbReference>
<organism evidence="12 13">
    <name type="scientific">Pinctada imbricata</name>
    <name type="common">Atlantic pearl-oyster</name>
    <name type="synonym">Pinctada martensii</name>
    <dbReference type="NCBI Taxonomy" id="66713"/>
    <lineage>
        <taxon>Eukaryota</taxon>
        <taxon>Metazoa</taxon>
        <taxon>Spiralia</taxon>
        <taxon>Lophotrochozoa</taxon>
        <taxon>Mollusca</taxon>
        <taxon>Bivalvia</taxon>
        <taxon>Autobranchia</taxon>
        <taxon>Pteriomorphia</taxon>
        <taxon>Pterioida</taxon>
        <taxon>Pterioidea</taxon>
        <taxon>Pteriidae</taxon>
        <taxon>Pinctada</taxon>
    </lineage>
</organism>
<dbReference type="GO" id="GO:0005737">
    <property type="term" value="C:cytoplasm"/>
    <property type="evidence" value="ECO:0007669"/>
    <property type="project" value="TreeGrafter"/>
</dbReference>
<evidence type="ECO:0000256" key="6">
    <source>
        <dbReference type="ARBA" id="ARBA00023212"/>
    </source>
</evidence>
<comment type="caution">
    <text evidence="12">The sequence shown here is derived from an EMBL/GenBank/DDBJ whole genome shotgun (WGS) entry which is preliminary data.</text>
</comment>
<evidence type="ECO:0000256" key="9">
    <source>
        <dbReference type="SAM" id="MobiDB-lite"/>
    </source>
</evidence>
<dbReference type="AlphaFoldDB" id="A0AA88YMP4"/>
<dbReference type="SUPFAM" id="SSF103657">
    <property type="entry name" value="BAR/IMD domain-like"/>
    <property type="match status" value="1"/>
</dbReference>
<dbReference type="PRINTS" id="PR00452">
    <property type="entry name" value="SH3DOMAIN"/>
</dbReference>
<dbReference type="Proteomes" id="UP001186944">
    <property type="component" value="Unassembled WGS sequence"/>
</dbReference>
<dbReference type="Gene3D" id="2.30.30.40">
    <property type="entry name" value="SH3 Domains"/>
    <property type="match status" value="1"/>
</dbReference>
<dbReference type="SMART" id="SM00326">
    <property type="entry name" value="SH3"/>
    <property type="match status" value="1"/>
</dbReference>
<keyword evidence="5 8" id="KW-0175">Coiled coil</keyword>
<feature type="domain" description="SH3" evidence="10">
    <location>
        <begin position="493"/>
        <end position="550"/>
    </location>
</feature>
<dbReference type="InterPro" id="IPR001452">
    <property type="entry name" value="SH3_domain"/>
</dbReference>
<evidence type="ECO:0000313" key="13">
    <source>
        <dbReference type="Proteomes" id="UP001186944"/>
    </source>
</evidence>
<keyword evidence="3" id="KW-0963">Cytoplasm</keyword>
<sequence>MGGGGDGRRDRGREGWEEEEKLEGRGVMGRKGREGRFIHGPLIGRYLFVMAIKAGLNGFEELRKYIKQGSEFCKEVALIIHERADLETSYAKGLSKLSNKLSKSAVGNLGTLVDGWRAVAVLMEQEAELHKNLGAALIDEISKPLKSLVEHQNKARKPIEATVDKSLKTLSDRRNDEYKAKKHCYTCAKDSEKGHEAKSDVKNGKGKQSEKDMNKIEKKCESTSKQLRKADKDYCELCEKAEAARQEWEFSVSKGSSQLQSLEEERMSKMAEYLNQYNSHVSVLGPRLTQNCDRLHEAVISVDLQGDLRSVAQNRGSSGTSQEQILFDCYAEDLQFTMNAERRKNALRDYMLYLRQALEREKKGREGVIKLVEVYKERPNFADQDAQEDAKQRLSQVMFTINFLEASHFKIASVLAKLECQPKLTHRFEKYIESSRDKQGIPTSTLKLPVNIALEGNSGYDALSVTVGALATQADHYEEPFDDDEFDDVEVGHTIGRCRALYDYQASQTDELSIKYGDTINIYEKQPDGWWQGELHGRVGIFPATYVEEI</sequence>
<keyword evidence="6" id="KW-0206">Cytoskeleton</keyword>
<feature type="region of interest" description="Disordered" evidence="9">
    <location>
        <begin position="1"/>
        <end position="25"/>
    </location>
</feature>
<evidence type="ECO:0000256" key="1">
    <source>
        <dbReference type="ARBA" id="ARBA00004245"/>
    </source>
</evidence>
<dbReference type="Pfam" id="PF00018">
    <property type="entry name" value="SH3_1"/>
    <property type="match status" value="1"/>
</dbReference>
<dbReference type="PROSITE" id="PS50002">
    <property type="entry name" value="SH3"/>
    <property type="match status" value="1"/>
</dbReference>
<evidence type="ECO:0000256" key="8">
    <source>
        <dbReference type="PROSITE-ProRule" id="PRU01077"/>
    </source>
</evidence>
<protein>
    <recommendedName>
        <fullName evidence="14">Nostrin</fullName>
    </recommendedName>
</protein>
<feature type="domain" description="F-BAR" evidence="11">
    <location>
        <begin position="46"/>
        <end position="307"/>
    </location>
</feature>
<dbReference type="FunFam" id="2.30.30.40:FF:000072">
    <property type="entry name" value="Unconventional Myosin IB"/>
    <property type="match status" value="1"/>
</dbReference>
<dbReference type="EMBL" id="VSWD01000001">
    <property type="protein sequence ID" value="KAK3108067.1"/>
    <property type="molecule type" value="Genomic_DNA"/>
</dbReference>
<dbReference type="Gene3D" id="6.10.140.470">
    <property type="match status" value="1"/>
</dbReference>
<dbReference type="InterPro" id="IPR057870">
    <property type="entry name" value="HR1_TOCA"/>
</dbReference>
<dbReference type="InterPro" id="IPR027267">
    <property type="entry name" value="AH/BAR_dom_sf"/>
</dbReference>
<evidence type="ECO:0000256" key="2">
    <source>
        <dbReference type="ARBA" id="ARBA00022443"/>
    </source>
</evidence>
<dbReference type="Pfam" id="PF25610">
    <property type="entry name" value="HR1_TOCA"/>
    <property type="match status" value="1"/>
</dbReference>
<feature type="region of interest" description="Disordered" evidence="9">
    <location>
        <begin position="195"/>
        <end position="217"/>
    </location>
</feature>
<dbReference type="SUPFAM" id="SSF50044">
    <property type="entry name" value="SH3-domain"/>
    <property type="match status" value="1"/>
</dbReference>
<comment type="subcellular location">
    <subcellularLocation>
        <location evidence="1">Cytoplasm</location>
        <location evidence="1">Cytoskeleton</location>
    </subcellularLocation>
</comment>
<reference evidence="12" key="1">
    <citation type="submission" date="2019-08" db="EMBL/GenBank/DDBJ databases">
        <title>The improved chromosome-level genome for the pearl oyster Pinctada fucata martensii using PacBio sequencing and Hi-C.</title>
        <authorList>
            <person name="Zheng Z."/>
        </authorList>
    </citation>
    <scope>NUCLEOTIDE SEQUENCE</scope>
    <source>
        <strain evidence="12">ZZ-2019</strain>
        <tissue evidence="12">Adductor muscle</tissue>
    </source>
</reference>
<evidence type="ECO:0000256" key="4">
    <source>
        <dbReference type="ARBA" id="ARBA00022553"/>
    </source>
</evidence>
<evidence type="ECO:0000256" key="3">
    <source>
        <dbReference type="ARBA" id="ARBA00022490"/>
    </source>
</evidence>
<dbReference type="CDD" id="cd11823">
    <property type="entry name" value="SH3_Nostrin"/>
    <property type="match status" value="1"/>
</dbReference>
<dbReference type="InterPro" id="IPR035656">
    <property type="entry name" value="Nostrin_SH3"/>
</dbReference>
<accession>A0AA88YMP4</accession>
<dbReference type="GO" id="GO:0005886">
    <property type="term" value="C:plasma membrane"/>
    <property type="evidence" value="ECO:0007669"/>
    <property type="project" value="TreeGrafter"/>
</dbReference>
<dbReference type="PANTHER" id="PTHR23065">
    <property type="entry name" value="PROLINE-SERINE-THREONINE PHOSPHATASE INTERACTING PROTEIN 1"/>
    <property type="match status" value="1"/>
</dbReference>
<gene>
    <name evidence="12" type="ORF">FSP39_000542</name>
</gene>
<dbReference type="InterPro" id="IPR001060">
    <property type="entry name" value="FCH_dom"/>
</dbReference>
<keyword evidence="13" id="KW-1185">Reference proteome</keyword>
<dbReference type="GO" id="GO:0043226">
    <property type="term" value="C:organelle"/>
    <property type="evidence" value="ECO:0007669"/>
    <property type="project" value="UniProtKB-ARBA"/>
</dbReference>
<proteinExistence type="predicted"/>
<dbReference type="PANTHER" id="PTHR23065:SF7">
    <property type="entry name" value="NOSTRIN, ISOFORM H"/>
    <property type="match status" value="1"/>
</dbReference>
<dbReference type="Gene3D" id="1.20.1270.60">
    <property type="entry name" value="Arfaptin homology (AH) domain/BAR domain"/>
    <property type="match status" value="1"/>
</dbReference>
<evidence type="ECO:0008006" key="14">
    <source>
        <dbReference type="Google" id="ProtNLM"/>
    </source>
</evidence>
<keyword evidence="4" id="KW-0597">Phosphoprotein</keyword>
<name>A0AA88YMP4_PINIB</name>
<evidence type="ECO:0000259" key="10">
    <source>
        <dbReference type="PROSITE" id="PS50002"/>
    </source>
</evidence>
<keyword evidence="2 7" id="KW-0728">SH3 domain</keyword>
<evidence type="ECO:0000256" key="7">
    <source>
        <dbReference type="PROSITE-ProRule" id="PRU00192"/>
    </source>
</evidence>